<keyword evidence="3" id="KW-1185">Reference proteome</keyword>
<reference evidence="2 3" key="1">
    <citation type="submission" date="2019-09" db="EMBL/GenBank/DDBJ databases">
        <title>Hybrid Assembly of the complete Genome of the Deep-Sea Bacterium Moritella marina from long Nanopore and Illumina reads.</title>
        <authorList>
            <person name="Magin S."/>
            <person name="Georgoulis A."/>
            <person name="Papadimitriou K."/>
            <person name="Iliakis G."/>
            <person name="Vorgias C.E."/>
        </authorList>
    </citation>
    <scope>NUCLEOTIDE SEQUENCE [LARGE SCALE GENOMIC DNA]</scope>
    <source>
        <strain evidence="2 3">MP-1</strain>
    </source>
</reference>
<name>A0A5J6WK33_MORMI</name>
<dbReference type="KEGG" id="mmaa:FR932_11935"/>
<protein>
    <submittedName>
        <fullName evidence="2">Uncharacterized protein</fullName>
    </submittedName>
</protein>
<dbReference type="EMBL" id="CP044399">
    <property type="protein sequence ID" value="QFI38506.1"/>
    <property type="molecule type" value="Genomic_DNA"/>
</dbReference>
<feature type="transmembrane region" description="Helical" evidence="1">
    <location>
        <begin position="12"/>
        <end position="29"/>
    </location>
</feature>
<feature type="transmembrane region" description="Helical" evidence="1">
    <location>
        <begin position="41"/>
        <end position="68"/>
    </location>
</feature>
<dbReference type="RefSeq" id="WP_019442961.1">
    <property type="nucleotide sequence ID" value="NZ_ALOE01000038.1"/>
</dbReference>
<evidence type="ECO:0000313" key="3">
    <source>
        <dbReference type="Proteomes" id="UP000327424"/>
    </source>
</evidence>
<gene>
    <name evidence="2" type="ORF">FR932_11935</name>
</gene>
<organism evidence="2 3">
    <name type="scientific">Moritella marina ATCC 15381</name>
    <dbReference type="NCBI Taxonomy" id="1202962"/>
    <lineage>
        <taxon>Bacteria</taxon>
        <taxon>Pseudomonadati</taxon>
        <taxon>Pseudomonadota</taxon>
        <taxon>Gammaproteobacteria</taxon>
        <taxon>Alteromonadales</taxon>
        <taxon>Moritellaceae</taxon>
        <taxon>Moritella</taxon>
    </lineage>
</organism>
<accession>A0A5J6WK33</accession>
<proteinExistence type="predicted"/>
<keyword evidence="1" id="KW-1133">Transmembrane helix</keyword>
<dbReference type="AlphaFoldDB" id="A0A5J6WK33"/>
<sequence length="76" mass="8525">MTDKKLIRILKVFIVIGISLILLGHYLLSYTDFTQQHGVTGIMICAGCIALGFAFSLPTKMYLTFVLVKRESEQSK</sequence>
<keyword evidence="1" id="KW-0472">Membrane</keyword>
<dbReference type="OrthoDB" id="5772852at2"/>
<evidence type="ECO:0000313" key="2">
    <source>
        <dbReference type="EMBL" id="QFI38506.1"/>
    </source>
</evidence>
<evidence type="ECO:0000256" key="1">
    <source>
        <dbReference type="SAM" id="Phobius"/>
    </source>
</evidence>
<dbReference type="Proteomes" id="UP000327424">
    <property type="component" value="Chromosome"/>
</dbReference>
<keyword evidence="1" id="KW-0812">Transmembrane</keyword>